<evidence type="ECO:0000259" key="9">
    <source>
        <dbReference type="SMART" id="SM01038"/>
    </source>
</evidence>
<evidence type="ECO:0000256" key="5">
    <source>
        <dbReference type="ARBA" id="ARBA00022801"/>
    </source>
</evidence>
<dbReference type="GO" id="GO:0004565">
    <property type="term" value="F:beta-galactosidase activity"/>
    <property type="evidence" value="ECO:0007669"/>
    <property type="project" value="UniProtKB-EC"/>
</dbReference>
<protein>
    <recommendedName>
        <fullName evidence="4">Beta-galactosidase</fullName>
        <ecNumber evidence="3">3.2.1.23</ecNumber>
    </recommendedName>
    <alternativeName>
        <fullName evidence="7">Lactase</fullName>
    </alternativeName>
</protein>
<dbReference type="InterPro" id="IPR011013">
    <property type="entry name" value="Gal_mutarotase_sf_dom"/>
</dbReference>
<dbReference type="PRINTS" id="PR00132">
    <property type="entry name" value="GLHYDRLASE2"/>
</dbReference>
<dbReference type="GO" id="GO:0030246">
    <property type="term" value="F:carbohydrate binding"/>
    <property type="evidence" value="ECO:0007669"/>
    <property type="project" value="InterPro"/>
</dbReference>
<dbReference type="InterPro" id="IPR014718">
    <property type="entry name" value="GH-type_carb-bd"/>
</dbReference>
<evidence type="ECO:0000313" key="11">
    <source>
        <dbReference type="Proteomes" id="UP001165405"/>
    </source>
</evidence>
<feature type="region of interest" description="Disordered" evidence="8">
    <location>
        <begin position="1"/>
        <end position="36"/>
    </location>
</feature>
<dbReference type="EMBL" id="JAKGSG010000025">
    <property type="protein sequence ID" value="MCF4120941.1"/>
    <property type="molecule type" value="Genomic_DNA"/>
</dbReference>
<evidence type="ECO:0000256" key="3">
    <source>
        <dbReference type="ARBA" id="ARBA00012756"/>
    </source>
</evidence>
<evidence type="ECO:0000256" key="4">
    <source>
        <dbReference type="ARBA" id="ARBA00013303"/>
    </source>
</evidence>
<feature type="domain" description="Beta galactosidase small chain/" evidence="9">
    <location>
        <begin position="723"/>
        <end position="1005"/>
    </location>
</feature>
<dbReference type="SUPFAM" id="SSF49785">
    <property type="entry name" value="Galactose-binding domain-like"/>
    <property type="match status" value="1"/>
</dbReference>
<keyword evidence="6" id="KW-0326">Glycosidase</keyword>
<dbReference type="Pfam" id="PF02929">
    <property type="entry name" value="Bgal_small_N"/>
    <property type="match status" value="1"/>
</dbReference>
<dbReference type="Gene3D" id="2.60.40.10">
    <property type="entry name" value="Immunoglobulins"/>
    <property type="match status" value="2"/>
</dbReference>
<name>A0AA41QD49_9MICO</name>
<dbReference type="GO" id="GO:0005990">
    <property type="term" value="P:lactose catabolic process"/>
    <property type="evidence" value="ECO:0007669"/>
    <property type="project" value="TreeGrafter"/>
</dbReference>
<dbReference type="SUPFAM" id="SSF51445">
    <property type="entry name" value="(Trans)glycosidases"/>
    <property type="match status" value="1"/>
</dbReference>
<evidence type="ECO:0000313" key="10">
    <source>
        <dbReference type="EMBL" id="MCF4120941.1"/>
    </source>
</evidence>
<dbReference type="InterPro" id="IPR036156">
    <property type="entry name" value="Beta-gal/glucu_dom_sf"/>
</dbReference>
<dbReference type="SUPFAM" id="SSF49303">
    <property type="entry name" value="beta-Galactosidase/glucuronidase domain"/>
    <property type="match status" value="2"/>
</dbReference>
<dbReference type="SMART" id="SM01038">
    <property type="entry name" value="Bgal_small_N"/>
    <property type="match status" value="1"/>
</dbReference>
<evidence type="ECO:0000256" key="1">
    <source>
        <dbReference type="ARBA" id="ARBA00001412"/>
    </source>
</evidence>
<dbReference type="Gene3D" id="2.60.120.260">
    <property type="entry name" value="Galactose-binding domain-like"/>
    <property type="match status" value="1"/>
</dbReference>
<dbReference type="AlphaFoldDB" id="A0AA41QD49"/>
<dbReference type="InterPro" id="IPR023232">
    <property type="entry name" value="Glyco_hydro_2_AS"/>
</dbReference>
<dbReference type="PROSITE" id="PS00608">
    <property type="entry name" value="GLYCOSYL_HYDROL_F2_2"/>
    <property type="match status" value="1"/>
</dbReference>
<gene>
    <name evidence="10" type="ORF">L1785_08105</name>
</gene>
<dbReference type="InterPro" id="IPR006103">
    <property type="entry name" value="Glyco_hydro_2_cat"/>
</dbReference>
<keyword evidence="11" id="KW-1185">Reference proteome</keyword>
<dbReference type="PANTHER" id="PTHR46323">
    <property type="entry name" value="BETA-GALACTOSIDASE"/>
    <property type="match status" value="1"/>
</dbReference>
<dbReference type="InterPro" id="IPR050347">
    <property type="entry name" value="Bact_Beta-galactosidase"/>
</dbReference>
<evidence type="ECO:0000256" key="6">
    <source>
        <dbReference type="ARBA" id="ARBA00023295"/>
    </source>
</evidence>
<keyword evidence="5" id="KW-0378">Hydrolase</keyword>
<organism evidence="10 11">
    <name type="scientific">Antribacter soli</name>
    <dbReference type="NCBI Taxonomy" id="2910976"/>
    <lineage>
        <taxon>Bacteria</taxon>
        <taxon>Bacillati</taxon>
        <taxon>Actinomycetota</taxon>
        <taxon>Actinomycetes</taxon>
        <taxon>Micrococcales</taxon>
        <taxon>Promicromonosporaceae</taxon>
        <taxon>Antribacter</taxon>
    </lineage>
</organism>
<dbReference type="InterPro" id="IPR004199">
    <property type="entry name" value="B-gal_small/dom_5"/>
</dbReference>
<dbReference type="Pfam" id="PF16353">
    <property type="entry name" value="LacZ_4"/>
    <property type="match status" value="1"/>
</dbReference>
<dbReference type="SUPFAM" id="SSF74650">
    <property type="entry name" value="Galactose mutarotase-like"/>
    <property type="match status" value="1"/>
</dbReference>
<dbReference type="InterPro" id="IPR032312">
    <property type="entry name" value="LacZ_4"/>
</dbReference>
<dbReference type="InterPro" id="IPR006101">
    <property type="entry name" value="Glyco_hydro_2"/>
</dbReference>
<dbReference type="Gene3D" id="2.70.98.10">
    <property type="match status" value="1"/>
</dbReference>
<accession>A0AA41QD49</accession>
<dbReference type="Pfam" id="PF02836">
    <property type="entry name" value="Glyco_hydro_2_C"/>
    <property type="match status" value="1"/>
</dbReference>
<dbReference type="InterPro" id="IPR006104">
    <property type="entry name" value="Glyco_hydro_2_N"/>
</dbReference>
<dbReference type="Pfam" id="PF02837">
    <property type="entry name" value="Glyco_hydro_2_N"/>
    <property type="match status" value="1"/>
</dbReference>
<dbReference type="Gene3D" id="3.20.20.80">
    <property type="entry name" value="Glycosidases"/>
    <property type="match status" value="1"/>
</dbReference>
<dbReference type="EC" id="3.2.1.23" evidence="3"/>
<reference evidence="10" key="1">
    <citation type="submission" date="2022-01" db="EMBL/GenBank/DDBJ databases">
        <title>Antribacter sp. nov., isolated from Guizhou of China.</title>
        <authorList>
            <person name="Chengliang C."/>
            <person name="Ya Z."/>
        </authorList>
    </citation>
    <scope>NUCLEOTIDE SEQUENCE</scope>
    <source>
        <strain evidence="10">KLBMP 9083</strain>
    </source>
</reference>
<evidence type="ECO:0000256" key="2">
    <source>
        <dbReference type="ARBA" id="ARBA00007401"/>
    </source>
</evidence>
<evidence type="ECO:0000256" key="7">
    <source>
        <dbReference type="ARBA" id="ARBA00032230"/>
    </source>
</evidence>
<proteinExistence type="inferred from homology"/>
<evidence type="ECO:0000256" key="8">
    <source>
        <dbReference type="SAM" id="MobiDB-lite"/>
    </source>
</evidence>
<dbReference type="GO" id="GO:0009341">
    <property type="term" value="C:beta-galactosidase complex"/>
    <property type="evidence" value="ECO:0007669"/>
    <property type="project" value="InterPro"/>
</dbReference>
<dbReference type="InterPro" id="IPR013783">
    <property type="entry name" value="Ig-like_fold"/>
</dbReference>
<comment type="similarity">
    <text evidence="2">Belongs to the glycosyl hydrolase 2 family.</text>
</comment>
<comment type="catalytic activity">
    <reaction evidence="1">
        <text>Hydrolysis of terminal non-reducing beta-D-galactose residues in beta-D-galactosides.</text>
        <dbReference type="EC" id="3.2.1.23"/>
    </reaction>
</comment>
<comment type="caution">
    <text evidence="10">The sequence shown here is derived from an EMBL/GenBank/DDBJ whole genome shotgun (WGS) entry which is preliminary data.</text>
</comment>
<dbReference type="InterPro" id="IPR008979">
    <property type="entry name" value="Galactose-bd-like_sf"/>
</dbReference>
<feature type="region of interest" description="Disordered" evidence="8">
    <location>
        <begin position="746"/>
        <end position="788"/>
    </location>
</feature>
<dbReference type="InterPro" id="IPR017853">
    <property type="entry name" value="GH"/>
</dbReference>
<sequence>MDPESDLTLSAGDGDETLTPVTHLADTSPGAANRLPPRAWLRTDAPQLSLNGTWQFRLHDRAPVDDHGSVPAFVLDDVPADGWSEMPVPAHWVLQGHGRPAYTNVQYPFPIDPPHVPDENPTGDYRRWFEVPRAFDDAARVLLRFDGVESLAKVWLNGVDVGWFTGSRLATELDVTDLLRPGSNLLAVRVHQWSAASYLEDQDQWWLPGIFRDVTLLARPSEPVDDVFLHADYDSATGAGRLDVAVTGAFPVRVRCPELGIDATWQTPQEASPFEIEAVEPWSAEVPRLYDVEVASPGETVRLRAGFRRVEIRGESLLANGRPLVFRGVNRHETHPDLGRVFDESALVRDLHLMKRHNVNAIRTSHQPPHPRTLELLDELGFWVILECDLETHGFWDVGWQGNPTADPAWREACLDRIRRTVERDKNHASVVLWSLGNESGTGANLAEMAAWIRSRDSSRPIHYEGDYAGAYTDVYSRMYPTLEEIESVCGTTTMPVHEVGPAEGARQRAKPFIMCEYAHAMGNGPGSLADYEALVDRYPKLHGGFVWEWRDHGIRHRTPDGTEYFAYGGDFAEPVHDGSFIMDGLVLSDGTPSPALEELAAVWAPVRLTLGATTLTIENRRHTASTDDVELHWLLERDGHDVASGRLALPSTAPGATSTIVLPEQALDVGGTGETWLTVLATLRDGAAWAEPGHVVARAQRLLAEAARPAAPAAGAWRGPYRLGDAIFDTDGDLVAWGDLPIRGPQPELWRAPTENDRHASQGSYETADPALTAGRGDPDAPPSATRWRERGLHRLRHRTLSVVRTEHGLVRRLRSMPANATYGIESTFTWALRTDGLHLAFQVVPFGPWDCTWPRVGARFELGAEMARPEVEWFGTGPSESYADSADAAYVGRFRAHVDDLRVPYARPQESGHRPGLRSLEIGALRLDTVASGTSPRPGFQLARHTAQQWSEAEHDHELPASDALYLYLDAAQHGLGSRTCGPDVLPRHALWPRAAGWEIVLRA</sequence>
<dbReference type="PANTHER" id="PTHR46323:SF2">
    <property type="entry name" value="BETA-GALACTOSIDASE"/>
    <property type="match status" value="1"/>
</dbReference>
<dbReference type="RefSeq" id="WP_236088705.1">
    <property type="nucleotide sequence ID" value="NZ_JAKGSG010000025.1"/>
</dbReference>
<dbReference type="Proteomes" id="UP001165405">
    <property type="component" value="Unassembled WGS sequence"/>
</dbReference>